<dbReference type="Proteomes" id="UP001060085">
    <property type="component" value="Linkage Group LG05"/>
</dbReference>
<protein>
    <submittedName>
        <fullName evidence="1">Uncharacterized protein</fullName>
    </submittedName>
</protein>
<dbReference type="EMBL" id="CM044705">
    <property type="protein sequence ID" value="KAI5664186.1"/>
    <property type="molecule type" value="Genomic_DNA"/>
</dbReference>
<accession>A0ACC0AXK9</accession>
<comment type="caution">
    <text evidence="1">The sequence shown here is derived from an EMBL/GenBank/DDBJ whole genome shotgun (WGS) entry which is preliminary data.</text>
</comment>
<name>A0ACC0AXK9_CATRO</name>
<gene>
    <name evidence="1" type="ORF">M9H77_23509</name>
</gene>
<proteinExistence type="predicted"/>
<evidence type="ECO:0000313" key="1">
    <source>
        <dbReference type="EMBL" id="KAI5664186.1"/>
    </source>
</evidence>
<organism evidence="1 2">
    <name type="scientific">Catharanthus roseus</name>
    <name type="common">Madagascar periwinkle</name>
    <name type="synonym">Vinca rosea</name>
    <dbReference type="NCBI Taxonomy" id="4058"/>
    <lineage>
        <taxon>Eukaryota</taxon>
        <taxon>Viridiplantae</taxon>
        <taxon>Streptophyta</taxon>
        <taxon>Embryophyta</taxon>
        <taxon>Tracheophyta</taxon>
        <taxon>Spermatophyta</taxon>
        <taxon>Magnoliopsida</taxon>
        <taxon>eudicotyledons</taxon>
        <taxon>Gunneridae</taxon>
        <taxon>Pentapetalae</taxon>
        <taxon>asterids</taxon>
        <taxon>lamiids</taxon>
        <taxon>Gentianales</taxon>
        <taxon>Apocynaceae</taxon>
        <taxon>Rauvolfioideae</taxon>
        <taxon>Vinceae</taxon>
        <taxon>Catharanthinae</taxon>
        <taxon>Catharanthus</taxon>
    </lineage>
</organism>
<sequence length="101" mass="11876">MWGMIPSYFLDPFVGNFLVKKVEGYSYSFIGDLHDKSIRRNVEGYEFDDESFQRSADSMTQDKHENTESFQGSVTSFQVTVTRSRERKIEEETQRNKFGRV</sequence>
<keyword evidence="2" id="KW-1185">Reference proteome</keyword>
<reference evidence="2" key="1">
    <citation type="journal article" date="2023" name="Nat. Plants">
        <title>Single-cell RNA sequencing provides a high-resolution roadmap for understanding the multicellular compartmentation of specialized metabolism.</title>
        <authorList>
            <person name="Sun S."/>
            <person name="Shen X."/>
            <person name="Li Y."/>
            <person name="Li Y."/>
            <person name="Wang S."/>
            <person name="Li R."/>
            <person name="Zhang H."/>
            <person name="Shen G."/>
            <person name="Guo B."/>
            <person name="Wei J."/>
            <person name="Xu J."/>
            <person name="St-Pierre B."/>
            <person name="Chen S."/>
            <person name="Sun C."/>
        </authorList>
    </citation>
    <scope>NUCLEOTIDE SEQUENCE [LARGE SCALE GENOMIC DNA]</scope>
</reference>
<evidence type="ECO:0000313" key="2">
    <source>
        <dbReference type="Proteomes" id="UP001060085"/>
    </source>
</evidence>